<sequence>METNFELKNLGSRIKVFILSRLLFRANRETKSEYFYAIKNKLLAKYGKHIDYDVQYIAGKRCYSCGGTGIYHSYSQPQDCYRCYGGWYKLPTWNILSRMQFGKYIFHQPYKRVHKKPEIEKPMIDGYIEKTKVKYGELSLFILCFIYEKGYLKRYWQSVGMGWRTYWYYPSNWLYNIAHLLKHGRNAIPFSDLKRKMERLNQKLKGGYVQPEYETNGDDLPF</sequence>
<gene>
    <name evidence="1" type="ORF">UFOVP1106_27</name>
</gene>
<protein>
    <submittedName>
        <fullName evidence="1">Uncharacterized protein</fullName>
    </submittedName>
</protein>
<dbReference type="EMBL" id="LR797049">
    <property type="protein sequence ID" value="CAB4183625.1"/>
    <property type="molecule type" value="Genomic_DNA"/>
</dbReference>
<organism evidence="1">
    <name type="scientific">uncultured Caudovirales phage</name>
    <dbReference type="NCBI Taxonomy" id="2100421"/>
    <lineage>
        <taxon>Viruses</taxon>
        <taxon>Duplodnaviria</taxon>
        <taxon>Heunggongvirae</taxon>
        <taxon>Uroviricota</taxon>
        <taxon>Caudoviricetes</taxon>
        <taxon>Peduoviridae</taxon>
        <taxon>Maltschvirus</taxon>
        <taxon>Maltschvirus maltsch</taxon>
    </lineage>
</organism>
<reference evidence="1" key="1">
    <citation type="submission" date="2020-05" db="EMBL/GenBank/DDBJ databases">
        <authorList>
            <person name="Chiriac C."/>
            <person name="Salcher M."/>
            <person name="Ghai R."/>
            <person name="Kavagutti S V."/>
        </authorList>
    </citation>
    <scope>NUCLEOTIDE SEQUENCE</scope>
</reference>
<proteinExistence type="predicted"/>
<name>A0A6J5QS68_9CAUD</name>
<accession>A0A6J5QS68</accession>
<evidence type="ECO:0000313" key="1">
    <source>
        <dbReference type="EMBL" id="CAB4183625.1"/>
    </source>
</evidence>